<dbReference type="PANTHER" id="PTHR34156:SF5">
    <property type="entry name" value="OUTER MEMBRANE PROTEIN"/>
    <property type="match status" value="1"/>
</dbReference>
<evidence type="ECO:0000259" key="3">
    <source>
        <dbReference type="Pfam" id="PF07338"/>
    </source>
</evidence>
<dbReference type="InterPro" id="IPR051096">
    <property type="entry name" value="BhsA/McbA_stress_biofilm_assoc"/>
</dbReference>
<reference evidence="4 5" key="2">
    <citation type="submission" date="2020-02" db="EMBL/GenBank/DDBJ databases">
        <title>The new genus of Enterobacteriales.</title>
        <authorList>
            <person name="Kim I.S."/>
        </authorList>
    </citation>
    <scope>NUCLEOTIDE SEQUENCE [LARGE SCALE GENOMIC DNA]</scope>
    <source>
        <strain evidence="4 5">SAP-6</strain>
    </source>
</reference>
<keyword evidence="5" id="KW-1185">Reference proteome</keyword>
<protein>
    <submittedName>
        <fullName evidence="4">Peroxide/acid stress response protein YhcN</fullName>
    </submittedName>
</protein>
<dbReference type="NCBIfam" id="NF033776">
    <property type="entry name" value="stress_YhcN"/>
    <property type="match status" value="1"/>
</dbReference>
<dbReference type="SUPFAM" id="SSF159871">
    <property type="entry name" value="YdgH-like"/>
    <property type="match status" value="1"/>
</dbReference>
<dbReference type="Pfam" id="PF07338">
    <property type="entry name" value="YdgH_BhsA-like"/>
    <property type="match status" value="1"/>
</dbReference>
<dbReference type="Gene3D" id="3.30.1660.10">
    <property type="entry name" value="Flavin-binding protein dodecin"/>
    <property type="match status" value="1"/>
</dbReference>
<feature type="chain" id="PRO_5032709668" evidence="2">
    <location>
        <begin position="23"/>
        <end position="87"/>
    </location>
</feature>
<evidence type="ECO:0000256" key="1">
    <source>
        <dbReference type="ARBA" id="ARBA00022729"/>
    </source>
</evidence>
<reference evidence="4 5" key="1">
    <citation type="submission" date="2019-12" db="EMBL/GenBank/DDBJ databases">
        <authorList>
            <person name="Lee S.D."/>
        </authorList>
    </citation>
    <scope>NUCLEOTIDE SEQUENCE [LARGE SCALE GENOMIC DNA]</scope>
    <source>
        <strain evidence="4 5">SAP-6</strain>
    </source>
</reference>
<dbReference type="InterPro" id="IPR047775">
    <property type="entry name" value="Stress_YhcN-like"/>
</dbReference>
<feature type="domain" description="YdgH/BhsA/McbA-like" evidence="3">
    <location>
        <begin position="34"/>
        <end position="87"/>
    </location>
</feature>
<dbReference type="Proteomes" id="UP000461443">
    <property type="component" value="Unassembled WGS sequence"/>
</dbReference>
<proteinExistence type="predicted"/>
<gene>
    <name evidence="4" type="primary">yhcN</name>
    <name evidence="4" type="ORF">GRH90_01340</name>
</gene>
<dbReference type="InterPro" id="IPR010854">
    <property type="entry name" value="YdgH/BhsA/McbA-like_dom"/>
</dbReference>
<evidence type="ECO:0000313" key="5">
    <source>
        <dbReference type="Proteomes" id="UP000461443"/>
    </source>
</evidence>
<dbReference type="AlphaFoldDB" id="A0A845SJA1"/>
<dbReference type="InterPro" id="IPR036275">
    <property type="entry name" value="YdgH-like_sf"/>
</dbReference>
<evidence type="ECO:0000256" key="2">
    <source>
        <dbReference type="SAM" id="SignalP"/>
    </source>
</evidence>
<feature type="signal peptide" evidence="2">
    <location>
        <begin position="1"/>
        <end position="22"/>
    </location>
</feature>
<dbReference type="PANTHER" id="PTHR34156">
    <property type="entry name" value="OUTER MEMBRANE PROTEIN-RELATED-RELATED"/>
    <property type="match status" value="1"/>
</dbReference>
<keyword evidence="1 2" id="KW-0732">Signal</keyword>
<dbReference type="InterPro" id="IPR025543">
    <property type="entry name" value="Dodecin-like"/>
</dbReference>
<name>A0A845SJA1_9GAMM</name>
<sequence length="87" mass="9055">MKIKTAVSLMTVMSALSFGAFAADSISQEQASGLHAFGTVSVSGVAGAPSDIHQALNQAAEAKGATSYHITEARENDTWHATAELYK</sequence>
<accession>A0A845SJA1</accession>
<evidence type="ECO:0000313" key="4">
    <source>
        <dbReference type="EMBL" id="NDL61415.1"/>
    </source>
</evidence>
<organism evidence="4 5">
    <name type="scientific">Acerihabitans arboris</name>
    <dbReference type="NCBI Taxonomy" id="2691583"/>
    <lineage>
        <taxon>Bacteria</taxon>
        <taxon>Pseudomonadati</taxon>
        <taxon>Pseudomonadota</taxon>
        <taxon>Gammaproteobacteria</taxon>
        <taxon>Enterobacterales</taxon>
        <taxon>Pectobacteriaceae</taxon>
        <taxon>Acerihabitans</taxon>
    </lineage>
</organism>
<comment type="caution">
    <text evidence="4">The sequence shown here is derived from an EMBL/GenBank/DDBJ whole genome shotgun (WGS) entry which is preliminary data.</text>
</comment>
<dbReference type="RefSeq" id="WP_162364092.1">
    <property type="nucleotide sequence ID" value="NZ_WUBS01000001.1"/>
</dbReference>
<dbReference type="EMBL" id="WUBS01000001">
    <property type="protein sequence ID" value="NDL61415.1"/>
    <property type="molecule type" value="Genomic_DNA"/>
</dbReference>